<evidence type="ECO:0000256" key="1">
    <source>
        <dbReference type="SAM" id="SignalP"/>
    </source>
</evidence>
<dbReference type="Proteomes" id="UP000298663">
    <property type="component" value="Unassembled WGS sequence"/>
</dbReference>
<keyword evidence="1" id="KW-0732">Signal</keyword>
<feature type="signal peptide" evidence="1">
    <location>
        <begin position="1"/>
        <end position="20"/>
    </location>
</feature>
<dbReference type="EMBL" id="AZBU02000009">
    <property type="protein sequence ID" value="TKR65416.1"/>
    <property type="molecule type" value="Genomic_DNA"/>
</dbReference>
<keyword evidence="3" id="KW-1185">Reference proteome</keyword>
<protein>
    <submittedName>
        <fullName evidence="2">Uncharacterized protein</fullName>
    </submittedName>
</protein>
<dbReference type="AlphaFoldDB" id="A0A4U5M8X6"/>
<evidence type="ECO:0000313" key="2">
    <source>
        <dbReference type="EMBL" id="TKR65416.1"/>
    </source>
</evidence>
<proteinExistence type="predicted"/>
<sequence>MKSLFVSALFLLALATVSFTAPLIDASTEDDSTPEGSRFLTPEVRAFYKWSVNNGRKNMDDVINEIFFYERGFTKKMPEQYHLGKAAWLSVKKNMTKETLEWYTSGFLNAEEKIPEQVHEIYSLPDKYGLPYMFVVFTNTHRV</sequence>
<gene>
    <name evidence="2" type="ORF">L596_025822</name>
</gene>
<evidence type="ECO:0000313" key="3">
    <source>
        <dbReference type="Proteomes" id="UP000298663"/>
    </source>
</evidence>
<organism evidence="2 3">
    <name type="scientific">Steinernema carpocapsae</name>
    <name type="common">Entomopathogenic nematode</name>
    <dbReference type="NCBI Taxonomy" id="34508"/>
    <lineage>
        <taxon>Eukaryota</taxon>
        <taxon>Metazoa</taxon>
        <taxon>Ecdysozoa</taxon>
        <taxon>Nematoda</taxon>
        <taxon>Chromadorea</taxon>
        <taxon>Rhabditida</taxon>
        <taxon>Tylenchina</taxon>
        <taxon>Panagrolaimomorpha</taxon>
        <taxon>Strongyloidoidea</taxon>
        <taxon>Steinernematidae</taxon>
        <taxon>Steinernema</taxon>
    </lineage>
</organism>
<name>A0A4U5M8X6_STECR</name>
<reference evidence="2 3" key="2">
    <citation type="journal article" date="2019" name="G3 (Bethesda)">
        <title>Hybrid Assembly of the Genome of the Entomopathogenic Nematode Steinernema carpocapsae Identifies the X-Chromosome.</title>
        <authorList>
            <person name="Serra L."/>
            <person name="Macchietto M."/>
            <person name="Macias-Munoz A."/>
            <person name="McGill C.J."/>
            <person name="Rodriguez I.M."/>
            <person name="Rodriguez B."/>
            <person name="Murad R."/>
            <person name="Mortazavi A."/>
        </authorList>
    </citation>
    <scope>NUCLEOTIDE SEQUENCE [LARGE SCALE GENOMIC DNA]</scope>
    <source>
        <strain evidence="2 3">ALL</strain>
    </source>
</reference>
<reference evidence="2 3" key="1">
    <citation type="journal article" date="2015" name="Genome Biol.">
        <title>Comparative genomics of Steinernema reveals deeply conserved gene regulatory networks.</title>
        <authorList>
            <person name="Dillman A.R."/>
            <person name="Macchietto M."/>
            <person name="Porter C.F."/>
            <person name="Rogers A."/>
            <person name="Williams B."/>
            <person name="Antoshechkin I."/>
            <person name="Lee M.M."/>
            <person name="Goodwin Z."/>
            <person name="Lu X."/>
            <person name="Lewis E.E."/>
            <person name="Goodrich-Blair H."/>
            <person name="Stock S.P."/>
            <person name="Adams B.J."/>
            <person name="Sternberg P.W."/>
            <person name="Mortazavi A."/>
        </authorList>
    </citation>
    <scope>NUCLEOTIDE SEQUENCE [LARGE SCALE GENOMIC DNA]</scope>
    <source>
        <strain evidence="2 3">ALL</strain>
    </source>
</reference>
<feature type="chain" id="PRO_5020879599" evidence="1">
    <location>
        <begin position="21"/>
        <end position="143"/>
    </location>
</feature>
<accession>A0A4U5M8X6</accession>
<comment type="caution">
    <text evidence="2">The sequence shown here is derived from an EMBL/GenBank/DDBJ whole genome shotgun (WGS) entry which is preliminary data.</text>
</comment>